<comment type="similarity">
    <text evidence="3">Belongs to the SIX/Sine oculis homeobox family.</text>
</comment>
<dbReference type="GO" id="GO:0005634">
    <property type="term" value="C:nucleus"/>
    <property type="evidence" value="ECO:0007669"/>
    <property type="project" value="UniProtKB-SubCell"/>
</dbReference>
<evidence type="ECO:0000256" key="6">
    <source>
        <dbReference type="ARBA" id="ARBA00023125"/>
    </source>
</evidence>
<proteinExistence type="inferred from homology"/>
<dbReference type="GO" id="GO:0000978">
    <property type="term" value="F:RNA polymerase II cis-regulatory region sequence-specific DNA binding"/>
    <property type="evidence" value="ECO:0007669"/>
    <property type="project" value="TreeGrafter"/>
</dbReference>
<dbReference type="InterPro" id="IPR031701">
    <property type="entry name" value="SIX1_SD"/>
</dbReference>
<dbReference type="CTD" id="147912"/>
<dbReference type="PROSITE" id="PS00027">
    <property type="entry name" value="HOMEOBOX_1"/>
    <property type="match status" value="1"/>
</dbReference>
<evidence type="ECO:0000256" key="1">
    <source>
        <dbReference type="ARBA" id="ARBA00004123"/>
    </source>
</evidence>
<organism evidence="14 15">
    <name type="scientific">Paramormyrops kingsleyae</name>
    <dbReference type="NCBI Taxonomy" id="1676925"/>
    <lineage>
        <taxon>Eukaryota</taxon>
        <taxon>Metazoa</taxon>
        <taxon>Chordata</taxon>
        <taxon>Craniata</taxon>
        <taxon>Vertebrata</taxon>
        <taxon>Euteleostomi</taxon>
        <taxon>Actinopterygii</taxon>
        <taxon>Neopterygii</taxon>
        <taxon>Teleostei</taxon>
        <taxon>Osteoglossocephala</taxon>
        <taxon>Osteoglossomorpha</taxon>
        <taxon>Osteoglossiformes</taxon>
        <taxon>Mormyridae</taxon>
        <taxon>Paramormyrops</taxon>
    </lineage>
</organism>
<dbReference type="PANTHER" id="PTHR10390">
    <property type="entry name" value="HOMEOBOX PROTEIN SIX"/>
    <property type="match status" value="1"/>
</dbReference>
<feature type="region of interest" description="Disordered" evidence="12">
    <location>
        <begin position="919"/>
        <end position="966"/>
    </location>
</feature>
<dbReference type="Proteomes" id="UP000261540">
    <property type="component" value="Unplaced"/>
</dbReference>
<dbReference type="InterPro" id="IPR001356">
    <property type="entry name" value="HD"/>
</dbReference>
<dbReference type="Pfam" id="PF16878">
    <property type="entry name" value="SIX1_SD"/>
    <property type="match status" value="1"/>
</dbReference>
<dbReference type="RefSeq" id="XP_023669467.1">
    <property type="nucleotide sequence ID" value="XM_023813699.2"/>
</dbReference>
<dbReference type="GO" id="GO:0005737">
    <property type="term" value="C:cytoplasm"/>
    <property type="evidence" value="ECO:0007669"/>
    <property type="project" value="UniProtKB-SubCell"/>
</dbReference>
<dbReference type="AlphaFoldDB" id="A0A3B3SFZ0"/>
<dbReference type="STRING" id="1676925.ENSPKIP00000029657"/>
<feature type="DNA-binding region" description="Homeobox" evidence="10">
    <location>
        <begin position="176"/>
        <end position="226"/>
    </location>
</feature>
<evidence type="ECO:0000256" key="4">
    <source>
        <dbReference type="ARBA" id="ARBA00022473"/>
    </source>
</evidence>
<feature type="domain" description="Homeobox" evidence="13">
    <location>
        <begin position="174"/>
        <end position="225"/>
    </location>
</feature>
<dbReference type="SUPFAM" id="SSF46689">
    <property type="entry name" value="Homeodomain-like"/>
    <property type="match status" value="1"/>
</dbReference>
<dbReference type="FunFam" id="1.10.10.60:FF:000085">
    <property type="entry name" value="SIX homeobox 5"/>
    <property type="match status" value="1"/>
</dbReference>
<reference evidence="14" key="1">
    <citation type="submission" date="2025-08" db="UniProtKB">
        <authorList>
            <consortium name="Ensembl"/>
        </authorList>
    </citation>
    <scope>IDENTIFICATION</scope>
</reference>
<keyword evidence="6 10" id="KW-0238">DNA-binding</keyword>
<evidence type="ECO:0000256" key="8">
    <source>
        <dbReference type="ARBA" id="ARBA00023163"/>
    </source>
</evidence>
<evidence type="ECO:0000259" key="13">
    <source>
        <dbReference type="PROSITE" id="PS50071"/>
    </source>
</evidence>
<feature type="region of interest" description="Disordered" evidence="12">
    <location>
        <begin position="423"/>
        <end position="443"/>
    </location>
</feature>
<dbReference type="PANTHER" id="PTHR10390:SF65">
    <property type="entry name" value="HOMEOBOX PROTEIN SIX5"/>
    <property type="match status" value="1"/>
</dbReference>
<dbReference type="Pfam" id="PF00046">
    <property type="entry name" value="Homeodomain"/>
    <property type="match status" value="1"/>
</dbReference>
<feature type="region of interest" description="Disordered" evidence="12">
    <location>
        <begin position="844"/>
        <end position="887"/>
    </location>
</feature>
<evidence type="ECO:0000256" key="5">
    <source>
        <dbReference type="ARBA" id="ARBA00023015"/>
    </source>
</evidence>
<feature type="compositionally biased region" description="Low complexity" evidence="12">
    <location>
        <begin position="425"/>
        <end position="443"/>
    </location>
</feature>
<protein>
    <submittedName>
        <fullName evidence="14">SIX homeobox 5</fullName>
    </submittedName>
</protein>
<keyword evidence="4" id="KW-0217">Developmental protein</keyword>
<dbReference type="KEGG" id="pki:111844855"/>
<evidence type="ECO:0000256" key="12">
    <source>
        <dbReference type="SAM" id="MobiDB-lite"/>
    </source>
</evidence>
<dbReference type="GeneID" id="111844855"/>
<dbReference type="PROSITE" id="PS50071">
    <property type="entry name" value="HOMEOBOX_2"/>
    <property type="match status" value="1"/>
</dbReference>
<evidence type="ECO:0000256" key="10">
    <source>
        <dbReference type="PROSITE-ProRule" id="PRU00108"/>
    </source>
</evidence>
<name>A0A3B3SFZ0_9TELE</name>
<dbReference type="GO" id="GO:0000981">
    <property type="term" value="F:DNA-binding transcription factor activity, RNA polymerase II-specific"/>
    <property type="evidence" value="ECO:0007669"/>
    <property type="project" value="InterPro"/>
</dbReference>
<keyword evidence="15" id="KW-1185">Reference proteome</keyword>
<evidence type="ECO:0000256" key="9">
    <source>
        <dbReference type="ARBA" id="ARBA00023242"/>
    </source>
</evidence>
<evidence type="ECO:0000256" key="3">
    <source>
        <dbReference type="ARBA" id="ARBA00008161"/>
    </source>
</evidence>
<evidence type="ECO:0000313" key="14">
    <source>
        <dbReference type="Ensembl" id="ENSPKIP00000029657.1"/>
    </source>
</evidence>
<dbReference type="CDD" id="cd00086">
    <property type="entry name" value="homeodomain"/>
    <property type="match status" value="1"/>
</dbReference>
<dbReference type="SMART" id="SM00389">
    <property type="entry name" value="HOX"/>
    <property type="match status" value="1"/>
</dbReference>
<feature type="compositionally biased region" description="Polar residues" evidence="12">
    <location>
        <begin position="875"/>
        <end position="887"/>
    </location>
</feature>
<accession>A0A3B3SFZ0</accession>
<dbReference type="OrthoDB" id="3501850at2759"/>
<feature type="region of interest" description="Disordered" evidence="12">
    <location>
        <begin position="1"/>
        <end position="31"/>
    </location>
</feature>
<feature type="region of interest" description="Disordered" evidence="12">
    <location>
        <begin position="214"/>
        <end position="247"/>
    </location>
</feature>
<evidence type="ECO:0000313" key="15">
    <source>
        <dbReference type="Proteomes" id="UP000261540"/>
    </source>
</evidence>
<comment type="subcellular location">
    <subcellularLocation>
        <location evidence="2">Cytoplasm</location>
    </subcellularLocation>
    <subcellularLocation>
        <location evidence="1 10 11">Nucleus</location>
    </subcellularLocation>
</comment>
<dbReference type="InterPro" id="IPR009057">
    <property type="entry name" value="Homeodomain-like_sf"/>
</dbReference>
<evidence type="ECO:0000256" key="7">
    <source>
        <dbReference type="ARBA" id="ARBA00023155"/>
    </source>
</evidence>
<keyword evidence="5" id="KW-0805">Transcription regulation</keyword>
<evidence type="ECO:0000256" key="11">
    <source>
        <dbReference type="RuleBase" id="RU000682"/>
    </source>
</evidence>
<feature type="compositionally biased region" description="Basic and acidic residues" evidence="12">
    <location>
        <begin position="232"/>
        <end position="247"/>
    </location>
</feature>
<keyword evidence="8" id="KW-0804">Transcription</keyword>
<dbReference type="GO" id="GO:0005667">
    <property type="term" value="C:transcription regulator complex"/>
    <property type="evidence" value="ECO:0007669"/>
    <property type="project" value="TreeGrafter"/>
</dbReference>
<keyword evidence="9 10" id="KW-0539">Nucleus</keyword>
<evidence type="ECO:0000256" key="2">
    <source>
        <dbReference type="ARBA" id="ARBA00004496"/>
    </source>
</evidence>
<keyword evidence="7 10" id="KW-0371">Homeobox</keyword>
<dbReference type="Ensembl" id="ENSPKIT00000010453.1">
    <property type="protein sequence ID" value="ENSPKIP00000029657.1"/>
    <property type="gene ID" value="ENSPKIG00000010823.1"/>
</dbReference>
<dbReference type="InterPro" id="IPR017970">
    <property type="entry name" value="Homeobox_CS"/>
</dbReference>
<dbReference type="GeneTree" id="ENSGT00940000166238"/>
<sequence length="966" mass="99545">MASFSLEEGVQTENSPEKLSPESGKLKEEKAEVDDVSEQLLQTFQSSALGFSTEQVACVCEALLQAGNVERLGRFLSTIPSSADLLRGNETLLKAQALVAFHREEFKELYAILESRDFHPSNHGFLQDLYLRARYKEAERSRGRSLGAVDKYRLRKKFPLPKTIWDGEETVYCFKEKSRNALKECYTGNRYPTPDEKRHLAKITGLSLTQVSNWFKNRRQRDRTPSGTNSKSESDGNHSTEDESSRCGLDDIAVTSMSQEDPGCQTASVISISSAPCSTGGQLLLNGTGSFITAPHPLLLNGSSLLSGTGGGVIINGLTLGDGHTITLSSVATNSSLLLNGAQVISKPSACVDLGLEEATVNPLQAQASLPTIVLNSSNSSSTTISLPLPPDGKAAEAGAAPSTVDFISSLPIQEGLKVEDTQALSPNSLSPSSSSSSSSLSSPSSLPPLVFAQKCKLPEVQSIQSTVSQPGLIHSSQVVPLSTQQAEIVVLATTGSQLTSSGQVCQVVSSTSASSSPQVLSLPQVVPSIQGIPVSQLVQHAGPQVSPCPQLVPVSPLSSQLPQASIPSFPAQTFHISSSLAQPQQPGGSPALGDGGVTIPLTATQPGLTLQLGDQVASTSALPHAQALQMPGAQVIPISSPTQVVPISQPGLTATSQLLSLPQLLPVTSMAAVTPGPLSFSQVVPTAPSLSLSSPGGTIQILASSTGAGAGITQGTFRVGQQLQSLSAPASGAAGVQLLSSGVFQLPKTPPAGNLLLTGGMTGNPILTGLSIQQGKLILTLPAGVQLANLPAKAAPECLTPTNGGITLAPIISLAPTTPSSTSCFESPDGPLSLVGSSALYSGPDQGSSAALAPEVTAHSPASGVTPPQPPGMPTTSELPPSTWSPVSLSASTGLTLFDVRGKGDLPEDSALLALPGGEGLLLHTPSPEQEAGGTSQLDDPEDMDQDPKILTQLQSVPVDEDLGL</sequence>
<dbReference type="Gene3D" id="1.10.10.60">
    <property type="entry name" value="Homeodomain-like"/>
    <property type="match status" value="1"/>
</dbReference>
<reference evidence="14" key="2">
    <citation type="submission" date="2025-09" db="UniProtKB">
        <authorList>
            <consortium name="Ensembl"/>
        </authorList>
    </citation>
    <scope>IDENTIFICATION</scope>
</reference>
<feature type="compositionally biased region" description="Basic and acidic residues" evidence="12">
    <location>
        <begin position="15"/>
        <end position="30"/>
    </location>
</feature>